<comment type="caution">
    <text evidence="2">The sequence shown here is derived from an EMBL/GenBank/DDBJ whole genome shotgun (WGS) entry which is preliminary data.</text>
</comment>
<gene>
    <name evidence="2" type="ORF">ACFSSA_07370</name>
</gene>
<feature type="domain" description="TPM" evidence="1">
    <location>
        <begin position="42"/>
        <end position="166"/>
    </location>
</feature>
<proteinExistence type="predicted"/>
<name>A0ABW5D6V7_9BACT</name>
<dbReference type="Proteomes" id="UP001597375">
    <property type="component" value="Unassembled WGS sequence"/>
</dbReference>
<organism evidence="2 3">
    <name type="scientific">Luteolibacter algae</name>
    <dbReference type="NCBI Taxonomy" id="454151"/>
    <lineage>
        <taxon>Bacteria</taxon>
        <taxon>Pseudomonadati</taxon>
        <taxon>Verrucomicrobiota</taxon>
        <taxon>Verrucomicrobiia</taxon>
        <taxon>Verrucomicrobiales</taxon>
        <taxon>Verrucomicrobiaceae</taxon>
        <taxon>Luteolibacter</taxon>
    </lineage>
</organism>
<dbReference type="EMBL" id="JBHUIT010000008">
    <property type="protein sequence ID" value="MFD2256489.1"/>
    <property type="molecule type" value="Genomic_DNA"/>
</dbReference>
<sequence>MKCPRCVQRIHRAAAACPHCGFSLADADRMFGDGEVKLRSLTDAAGIFRRQDRDKLEDFMERFGEAFPQMFVAVYTGSLGETGNLRQFGFWLLNRGVFEDVPVEKPNEAGVLIVIDPDTKTAGMTFGYLLDAFFEEKDTFDCLTRAHSHWLEGRYADGLLRSLKHLDKLLRKRCRQVRKDPEKYERRVVNPVAVEDLVKKIRGEMPNQLPCEEPETEVKK</sequence>
<keyword evidence="3" id="KW-1185">Reference proteome</keyword>
<evidence type="ECO:0000259" key="1">
    <source>
        <dbReference type="Pfam" id="PF04536"/>
    </source>
</evidence>
<dbReference type="RefSeq" id="WP_386819755.1">
    <property type="nucleotide sequence ID" value="NZ_JBHUIT010000008.1"/>
</dbReference>
<evidence type="ECO:0000313" key="2">
    <source>
        <dbReference type="EMBL" id="MFD2256489.1"/>
    </source>
</evidence>
<dbReference type="Pfam" id="PF04536">
    <property type="entry name" value="TPM_phosphatase"/>
    <property type="match status" value="1"/>
</dbReference>
<accession>A0ABW5D6V7</accession>
<protein>
    <recommendedName>
        <fullName evidence="1">TPM domain-containing protein</fullName>
    </recommendedName>
</protein>
<reference evidence="3" key="1">
    <citation type="journal article" date="2019" name="Int. J. Syst. Evol. Microbiol.">
        <title>The Global Catalogue of Microorganisms (GCM) 10K type strain sequencing project: providing services to taxonomists for standard genome sequencing and annotation.</title>
        <authorList>
            <consortium name="The Broad Institute Genomics Platform"/>
            <consortium name="The Broad Institute Genome Sequencing Center for Infectious Disease"/>
            <person name="Wu L."/>
            <person name="Ma J."/>
        </authorList>
    </citation>
    <scope>NUCLEOTIDE SEQUENCE [LARGE SCALE GENOMIC DNA]</scope>
    <source>
        <strain evidence="3">CGMCC 4.7106</strain>
    </source>
</reference>
<evidence type="ECO:0000313" key="3">
    <source>
        <dbReference type="Proteomes" id="UP001597375"/>
    </source>
</evidence>
<dbReference type="InterPro" id="IPR007621">
    <property type="entry name" value="TPM_dom"/>
</dbReference>
<dbReference type="Gene3D" id="3.10.310.50">
    <property type="match status" value="1"/>
</dbReference>